<feature type="non-terminal residue" evidence="2">
    <location>
        <position position="190"/>
    </location>
</feature>
<dbReference type="EMBL" id="CANTFM010001060">
    <property type="protein sequence ID" value="CAI5734404.1"/>
    <property type="molecule type" value="Genomic_DNA"/>
</dbReference>
<sequence>MRFWWPDWQPRERSLSLDSECSTTSHSSLASDASFYSAGAVAETGAADGFLGRDDPLGVGLPMVDPPAPVLDSDEPNQESSGAPRAAPYLGACGDWGGATSDTGVSPATPIAQAATARDDPSDSQAPTRSSSATLRRFEDRAADGRPPGQPIGTPDPPVLGWSIGDVPRVEDSASPTIGHDGLAHPILDL</sequence>
<organism evidence="2 3">
    <name type="scientific">Peronospora destructor</name>
    <dbReference type="NCBI Taxonomy" id="86335"/>
    <lineage>
        <taxon>Eukaryota</taxon>
        <taxon>Sar</taxon>
        <taxon>Stramenopiles</taxon>
        <taxon>Oomycota</taxon>
        <taxon>Peronosporomycetes</taxon>
        <taxon>Peronosporales</taxon>
        <taxon>Peronosporaceae</taxon>
        <taxon>Peronospora</taxon>
    </lineage>
</organism>
<feature type="compositionally biased region" description="Polar residues" evidence="1">
    <location>
        <begin position="123"/>
        <end position="134"/>
    </location>
</feature>
<name>A0AAV0UFJ9_9STRA</name>
<feature type="region of interest" description="Disordered" evidence="1">
    <location>
        <begin position="58"/>
        <end position="190"/>
    </location>
</feature>
<feature type="compositionally biased region" description="Pro residues" evidence="1">
    <location>
        <begin position="148"/>
        <end position="158"/>
    </location>
</feature>
<accession>A0AAV0UFJ9</accession>
<evidence type="ECO:0000313" key="2">
    <source>
        <dbReference type="EMBL" id="CAI5734404.1"/>
    </source>
</evidence>
<gene>
    <name evidence="2" type="ORF">PDE001_LOCUS5702</name>
</gene>
<evidence type="ECO:0000313" key="3">
    <source>
        <dbReference type="Proteomes" id="UP001162029"/>
    </source>
</evidence>
<proteinExistence type="predicted"/>
<dbReference type="AlphaFoldDB" id="A0AAV0UFJ9"/>
<comment type="caution">
    <text evidence="2">The sequence shown here is derived from an EMBL/GenBank/DDBJ whole genome shotgun (WGS) entry which is preliminary data.</text>
</comment>
<protein>
    <submittedName>
        <fullName evidence="2">Uncharacterized protein</fullName>
    </submittedName>
</protein>
<keyword evidence="3" id="KW-1185">Reference proteome</keyword>
<dbReference type="Proteomes" id="UP001162029">
    <property type="component" value="Unassembled WGS sequence"/>
</dbReference>
<feature type="non-terminal residue" evidence="2">
    <location>
        <position position="1"/>
    </location>
</feature>
<evidence type="ECO:0000256" key="1">
    <source>
        <dbReference type="SAM" id="MobiDB-lite"/>
    </source>
</evidence>
<reference evidence="2" key="1">
    <citation type="submission" date="2022-12" db="EMBL/GenBank/DDBJ databases">
        <authorList>
            <person name="Webb A."/>
        </authorList>
    </citation>
    <scope>NUCLEOTIDE SEQUENCE</scope>
    <source>
        <strain evidence="2">Pd1</strain>
    </source>
</reference>